<dbReference type="OrthoDB" id="9789782at2"/>
<dbReference type="Pfam" id="PF00211">
    <property type="entry name" value="Guanylate_cyc"/>
    <property type="match status" value="1"/>
</dbReference>
<proteinExistence type="predicted"/>
<dbReference type="Gene3D" id="3.30.70.1230">
    <property type="entry name" value="Nucleotide cyclase"/>
    <property type="match status" value="1"/>
</dbReference>
<dbReference type="Proteomes" id="UP000403266">
    <property type="component" value="Unassembled WGS sequence"/>
</dbReference>
<keyword evidence="1" id="KW-1133">Transmembrane helix</keyword>
<dbReference type="CDD" id="cd07302">
    <property type="entry name" value="CHD"/>
    <property type="match status" value="1"/>
</dbReference>
<dbReference type="Gene3D" id="6.10.340.10">
    <property type="match status" value="1"/>
</dbReference>
<organism evidence="3 4">
    <name type="scientific">Microvirga tunisiensis</name>
    <dbReference type="NCBI Taxonomy" id="2108360"/>
    <lineage>
        <taxon>Bacteria</taxon>
        <taxon>Pseudomonadati</taxon>
        <taxon>Pseudomonadota</taxon>
        <taxon>Alphaproteobacteria</taxon>
        <taxon>Hyphomicrobiales</taxon>
        <taxon>Methylobacteriaceae</taxon>
        <taxon>Microvirga</taxon>
    </lineage>
</organism>
<name>A0A5N7MVH3_9HYPH</name>
<feature type="transmembrane region" description="Helical" evidence="1">
    <location>
        <begin position="327"/>
        <end position="348"/>
    </location>
</feature>
<evidence type="ECO:0000313" key="4">
    <source>
        <dbReference type="Proteomes" id="UP000403266"/>
    </source>
</evidence>
<gene>
    <name evidence="3" type="ORF">FS320_40210</name>
</gene>
<dbReference type="InterPro" id="IPR001054">
    <property type="entry name" value="A/G_cyclase"/>
</dbReference>
<dbReference type="PROSITE" id="PS50125">
    <property type="entry name" value="GUANYLATE_CYCLASE_2"/>
    <property type="match status" value="1"/>
</dbReference>
<dbReference type="InterPro" id="IPR029787">
    <property type="entry name" value="Nucleotide_cyclase"/>
</dbReference>
<keyword evidence="1" id="KW-0812">Transmembrane</keyword>
<evidence type="ECO:0000259" key="2">
    <source>
        <dbReference type="PROSITE" id="PS50125"/>
    </source>
</evidence>
<dbReference type="GO" id="GO:0006171">
    <property type="term" value="P:cAMP biosynthetic process"/>
    <property type="evidence" value="ECO:0007669"/>
    <property type="project" value="TreeGrafter"/>
</dbReference>
<dbReference type="SUPFAM" id="SSF55073">
    <property type="entry name" value="Nucleotide cyclase"/>
    <property type="match status" value="1"/>
</dbReference>
<protein>
    <recommendedName>
        <fullName evidence="2">Guanylate cyclase domain-containing protein</fullName>
    </recommendedName>
</protein>
<accession>A0A5N7MVH3</accession>
<feature type="domain" description="Guanylate cyclase" evidence="2">
    <location>
        <begin position="426"/>
        <end position="558"/>
    </location>
</feature>
<keyword evidence="4" id="KW-1185">Reference proteome</keyword>
<dbReference type="EMBL" id="VOSK01000505">
    <property type="protein sequence ID" value="MPR30982.1"/>
    <property type="molecule type" value="Genomic_DNA"/>
</dbReference>
<evidence type="ECO:0000313" key="3">
    <source>
        <dbReference type="EMBL" id="MPR30982.1"/>
    </source>
</evidence>
<dbReference type="PANTHER" id="PTHR43081:SF1">
    <property type="entry name" value="ADENYLATE CYCLASE, TERMINAL-DIFFERENTIATION SPECIFIC"/>
    <property type="match status" value="1"/>
</dbReference>
<dbReference type="RefSeq" id="WP_152718060.1">
    <property type="nucleotide sequence ID" value="NZ_VOSJ01000545.1"/>
</dbReference>
<dbReference type="Gene3D" id="3.30.450.20">
    <property type="entry name" value="PAS domain"/>
    <property type="match status" value="2"/>
</dbReference>
<comment type="caution">
    <text evidence="3">The sequence shown here is derived from an EMBL/GenBank/DDBJ whole genome shotgun (WGS) entry which is preliminary data.</text>
</comment>
<sequence length="688" mass="74895">MKLGFRFTLLAAIIVLMVTSLGAVSAFVLIRNNESSRAITRLQIDQATTDVQNRIERFLEKGPLALTRIQRLVERRILNLDDADRLEVYLIAEMRADRDLTWLSYSDAQAGTFIGVTRRDGMLVLNRSALNVNEGRPQEWEIREDGTRSPLTPRLQASYDPRTAPWFLLGLESLQPRWTDLYKFAEGEWGVSTVLRLRPPGHIGGVATADFHLRVIDEFLSNLRVGRNGRAAVIVPQLAGDPVILGSSSLPSEMRADVIAAAAQLSTADRSSASLDVQAVGQQAGSDSVARSLHMLEPASGRPWFLTVMVPADEIDGPIQRATRDTLVVSAGFLAIQIAIAIWIANAITRPIRNMSEDLRQVGELRLSGTAPTRSFLHEMDTMSMSLAAMKACLRSFSHYVPVELVRAMLDSGQEVEPGGETRVLTVLFTDIADFTKIAEILPPEQLSRELGSYFDVLEGAITEAGGLVDKFMGDGAMAFFNAPALLPEHAACACEAALTVQDRLQMFNANRQSDGMPPFRTRVGLALGPAVVGNIGTSHRLAYTAIGDVVNLSSHLEALNKVYGTSILADGGVWAEAGQGFEWRHLDRIAVAGRTAPVELFELLGRQGHVDPAKLRIRDLHEAALSALIAGDFDTAERGFAAIVNAASNDHAAGVLLAHSVETRRAFSAARPREWSGVHVYTSKKPS</sequence>
<dbReference type="InterPro" id="IPR050697">
    <property type="entry name" value="Adenylyl/Guanylyl_Cyclase_3/4"/>
</dbReference>
<reference evidence="3 4" key="1">
    <citation type="journal article" date="2019" name="Syst. Appl. Microbiol.">
        <title>Microvirga tunisiensis sp. nov., a root nodule symbiotic bacterium isolated from Lupinus micranthus and L. luteus grown in Northern Tunisia.</title>
        <authorList>
            <person name="Msaddak A."/>
            <person name="Rejili M."/>
            <person name="Duran D."/>
            <person name="Mars M."/>
            <person name="Palacios J.M."/>
            <person name="Ruiz-Argueso T."/>
            <person name="Rey L."/>
            <person name="Imperial J."/>
        </authorList>
    </citation>
    <scope>NUCLEOTIDE SEQUENCE [LARGE SCALE GENOMIC DNA]</scope>
    <source>
        <strain evidence="3 4">Lmie10</strain>
    </source>
</reference>
<evidence type="ECO:0000256" key="1">
    <source>
        <dbReference type="SAM" id="Phobius"/>
    </source>
</evidence>
<dbReference type="GO" id="GO:0004016">
    <property type="term" value="F:adenylate cyclase activity"/>
    <property type="evidence" value="ECO:0007669"/>
    <property type="project" value="UniProtKB-ARBA"/>
</dbReference>
<dbReference type="SMART" id="SM00044">
    <property type="entry name" value="CYCc"/>
    <property type="match status" value="1"/>
</dbReference>
<dbReference type="AlphaFoldDB" id="A0A5N7MVH3"/>
<keyword evidence="1" id="KW-0472">Membrane</keyword>
<dbReference type="PANTHER" id="PTHR43081">
    <property type="entry name" value="ADENYLATE CYCLASE, TERMINAL-DIFFERENTIATION SPECIFIC-RELATED"/>
    <property type="match status" value="1"/>
</dbReference>
<dbReference type="GO" id="GO:0035556">
    <property type="term" value="P:intracellular signal transduction"/>
    <property type="evidence" value="ECO:0007669"/>
    <property type="project" value="InterPro"/>
</dbReference>